<dbReference type="Pfam" id="PF08501">
    <property type="entry name" value="Shikimate_dh_N"/>
    <property type="match status" value="1"/>
</dbReference>
<dbReference type="InterPro" id="IPR022893">
    <property type="entry name" value="Shikimate_DH_fam"/>
</dbReference>
<proteinExistence type="predicted"/>
<dbReference type="GO" id="GO:0005829">
    <property type="term" value="C:cytosol"/>
    <property type="evidence" value="ECO:0007669"/>
    <property type="project" value="TreeGrafter"/>
</dbReference>
<evidence type="ECO:0000313" key="5">
    <source>
        <dbReference type="Proteomes" id="UP000278475"/>
    </source>
</evidence>
<dbReference type="InterPro" id="IPR041121">
    <property type="entry name" value="SDH_C"/>
</dbReference>
<comment type="caution">
    <text evidence="4">The sequence shown here is derived from an EMBL/GenBank/DDBJ whole genome shotgun (WGS) entry which is preliminary data.</text>
</comment>
<feature type="domain" description="SDH C-terminal" evidence="3">
    <location>
        <begin position="217"/>
        <end position="247"/>
    </location>
</feature>
<dbReference type="SUPFAM" id="SSF51735">
    <property type="entry name" value="NAD(P)-binding Rossmann-fold domains"/>
    <property type="match status" value="1"/>
</dbReference>
<feature type="domain" description="Shikimate dehydrogenase substrate binding N-terminal" evidence="2">
    <location>
        <begin position="2"/>
        <end position="71"/>
    </location>
</feature>
<dbReference type="PANTHER" id="PTHR21089">
    <property type="entry name" value="SHIKIMATE DEHYDROGENASE"/>
    <property type="match status" value="1"/>
</dbReference>
<dbReference type="Pfam" id="PF18317">
    <property type="entry name" value="SDH_C"/>
    <property type="match status" value="1"/>
</dbReference>
<dbReference type="GO" id="GO:0050661">
    <property type="term" value="F:NADP binding"/>
    <property type="evidence" value="ECO:0007669"/>
    <property type="project" value="TreeGrafter"/>
</dbReference>
<organism evidence="4 5">
    <name type="scientific">Thermoproteota archaeon</name>
    <dbReference type="NCBI Taxonomy" id="2056631"/>
    <lineage>
        <taxon>Archaea</taxon>
        <taxon>Thermoproteota</taxon>
    </lineage>
</organism>
<dbReference type="EMBL" id="QMQV01000246">
    <property type="protein sequence ID" value="RLE45565.1"/>
    <property type="molecule type" value="Genomic_DNA"/>
</dbReference>
<dbReference type="GO" id="GO:0004764">
    <property type="term" value="F:shikimate 3-dehydrogenase (NADP+) activity"/>
    <property type="evidence" value="ECO:0007669"/>
    <property type="project" value="InterPro"/>
</dbReference>
<protein>
    <recommendedName>
        <fullName evidence="6">Shikimate dehydrogenase (NADP(+))</fullName>
    </recommendedName>
</protein>
<dbReference type="InterPro" id="IPR046346">
    <property type="entry name" value="Aminoacid_DH-like_N_sf"/>
</dbReference>
<dbReference type="Proteomes" id="UP000278475">
    <property type="component" value="Unassembled WGS sequence"/>
</dbReference>
<dbReference type="Pfam" id="PF03807">
    <property type="entry name" value="F420_oxidored"/>
    <property type="match status" value="1"/>
</dbReference>
<dbReference type="CDD" id="cd01065">
    <property type="entry name" value="NAD_bind_Shikimate_DH"/>
    <property type="match status" value="1"/>
</dbReference>
<accession>A0A497EJ50</accession>
<dbReference type="InterPro" id="IPR013708">
    <property type="entry name" value="Shikimate_DH-bd_N"/>
</dbReference>
<dbReference type="SUPFAM" id="SSF53223">
    <property type="entry name" value="Aminoacid dehydrogenase-like, N-terminal domain"/>
    <property type="match status" value="1"/>
</dbReference>
<evidence type="ECO:0000259" key="1">
    <source>
        <dbReference type="Pfam" id="PF03807"/>
    </source>
</evidence>
<dbReference type="AlphaFoldDB" id="A0A497EJ50"/>
<dbReference type="Gene3D" id="3.40.50.720">
    <property type="entry name" value="NAD(P)-binding Rossmann-like Domain"/>
    <property type="match status" value="1"/>
</dbReference>
<evidence type="ECO:0000259" key="2">
    <source>
        <dbReference type="Pfam" id="PF08501"/>
    </source>
</evidence>
<evidence type="ECO:0008006" key="6">
    <source>
        <dbReference type="Google" id="ProtNLM"/>
    </source>
</evidence>
<dbReference type="GO" id="GO:0009423">
    <property type="term" value="P:chorismate biosynthetic process"/>
    <property type="evidence" value="ECO:0007669"/>
    <property type="project" value="TreeGrafter"/>
</dbReference>
<name>A0A497EJ50_9CREN</name>
<dbReference type="InterPro" id="IPR028939">
    <property type="entry name" value="P5C_Rdtase_cat_N"/>
</dbReference>
<gene>
    <name evidence="4" type="ORF">DRJ31_11095</name>
</gene>
<dbReference type="Gene3D" id="3.40.50.10860">
    <property type="entry name" value="Leucine Dehydrogenase, chain A, domain 1"/>
    <property type="match status" value="1"/>
</dbReference>
<sequence>MMHNAAFKFLGMSQWHYEKLPINPQDFTSQIKYLIQQGYVGINVTTPYKQKIISLFPLDKTTQVIGAVNVVDFRKKCGYNTDIIGFLEDLAFHKVSLQQTKIIVLGTGGVARAAVYGLVQQGTKIGVVSRSKHRAKQMIEELGVEANIFSAEEALRWKAEWMINCTPLGMPPYQNACPWPDSIPFPAGISVYDMIYHPQKTILMQKAEAYGGRALGGLGMLVRQGAAAFSIWTGKKAPLDIMFKAVREYQKRKEK</sequence>
<evidence type="ECO:0000313" key="4">
    <source>
        <dbReference type="EMBL" id="RLE45565.1"/>
    </source>
</evidence>
<dbReference type="GO" id="GO:0019632">
    <property type="term" value="P:shikimate metabolic process"/>
    <property type="evidence" value="ECO:0007669"/>
    <property type="project" value="TreeGrafter"/>
</dbReference>
<reference evidence="4 5" key="1">
    <citation type="submission" date="2018-06" db="EMBL/GenBank/DDBJ databases">
        <title>Extensive metabolic versatility and redundancy in microbially diverse, dynamic hydrothermal sediments.</title>
        <authorList>
            <person name="Dombrowski N."/>
            <person name="Teske A."/>
            <person name="Baker B.J."/>
        </authorList>
    </citation>
    <scope>NUCLEOTIDE SEQUENCE [LARGE SCALE GENOMIC DNA]</scope>
    <source>
        <strain evidence="4">B66_G16</strain>
    </source>
</reference>
<dbReference type="InterPro" id="IPR036291">
    <property type="entry name" value="NAD(P)-bd_dom_sf"/>
</dbReference>
<evidence type="ECO:0000259" key="3">
    <source>
        <dbReference type="Pfam" id="PF18317"/>
    </source>
</evidence>
<feature type="domain" description="Pyrroline-5-carboxylate reductase catalytic N-terminal" evidence="1">
    <location>
        <begin position="101"/>
        <end position="168"/>
    </location>
</feature>
<dbReference type="PANTHER" id="PTHR21089:SF1">
    <property type="entry name" value="BIFUNCTIONAL 3-DEHYDROQUINATE DEHYDRATASE_SHIKIMATE DEHYDROGENASE, CHLOROPLASTIC"/>
    <property type="match status" value="1"/>
</dbReference>